<proteinExistence type="predicted"/>
<organism evidence="1 2">
    <name type="scientific">Parahaliea maris</name>
    <dbReference type="NCBI Taxonomy" id="2716870"/>
    <lineage>
        <taxon>Bacteria</taxon>
        <taxon>Pseudomonadati</taxon>
        <taxon>Pseudomonadota</taxon>
        <taxon>Gammaproteobacteria</taxon>
        <taxon>Cellvibrionales</taxon>
        <taxon>Halieaceae</taxon>
        <taxon>Parahaliea</taxon>
    </lineage>
</organism>
<accession>A0A5C8ZVU3</accession>
<evidence type="ECO:0000313" key="2">
    <source>
        <dbReference type="Proteomes" id="UP000321039"/>
    </source>
</evidence>
<evidence type="ECO:0000313" key="1">
    <source>
        <dbReference type="EMBL" id="TXS91979.1"/>
    </source>
</evidence>
<dbReference type="EMBL" id="VRZA01000005">
    <property type="protein sequence ID" value="TXS91979.1"/>
    <property type="molecule type" value="Genomic_DNA"/>
</dbReference>
<dbReference type="RefSeq" id="WP_148069218.1">
    <property type="nucleotide sequence ID" value="NZ_VRZA01000005.1"/>
</dbReference>
<name>A0A5C8ZVU3_9GAMM</name>
<comment type="caution">
    <text evidence="1">The sequence shown here is derived from an EMBL/GenBank/DDBJ whole genome shotgun (WGS) entry which is preliminary data.</text>
</comment>
<protein>
    <submittedName>
        <fullName evidence="1">Uncharacterized protein</fullName>
    </submittedName>
</protein>
<reference evidence="1 2" key="1">
    <citation type="submission" date="2019-08" db="EMBL/GenBank/DDBJ databases">
        <title>Parahaliea maris sp. nov., isolated from the surface seawater.</title>
        <authorList>
            <person name="Liu Y."/>
        </authorList>
    </citation>
    <scope>NUCLEOTIDE SEQUENCE [LARGE SCALE GENOMIC DNA]</scope>
    <source>
        <strain evidence="1 2">HSLHS9</strain>
    </source>
</reference>
<sequence>MTRAPHGSPINSENFFFLAGGDYRATSVDLGMDLVTRRLGDFDPDWKASSIPNLNIDGLEISELEAREGQ</sequence>
<keyword evidence="2" id="KW-1185">Reference proteome</keyword>
<dbReference type="AlphaFoldDB" id="A0A5C8ZVU3"/>
<gene>
    <name evidence="1" type="ORF">FV139_14735</name>
</gene>
<dbReference type="Proteomes" id="UP000321039">
    <property type="component" value="Unassembled WGS sequence"/>
</dbReference>